<organism evidence="3 4">
    <name type="scientific">Rhodotorula graminis (strain WP1)</name>
    <dbReference type="NCBI Taxonomy" id="578459"/>
    <lineage>
        <taxon>Eukaryota</taxon>
        <taxon>Fungi</taxon>
        <taxon>Dikarya</taxon>
        <taxon>Basidiomycota</taxon>
        <taxon>Pucciniomycotina</taxon>
        <taxon>Microbotryomycetes</taxon>
        <taxon>Sporidiobolales</taxon>
        <taxon>Sporidiobolaceae</taxon>
        <taxon>Rhodotorula</taxon>
    </lineage>
</organism>
<accession>A0A194SCW8</accession>
<dbReference type="OrthoDB" id="2531595at2759"/>
<reference evidence="3" key="1">
    <citation type="submission" date="2014-11" db="EMBL/GenBank/DDBJ databases">
        <authorList>
            <consortium name="DOE Joint Genome Institute"/>
            <person name="Otillar R.P."/>
            <person name="Baum A."/>
            <person name="Fleck N.D."/>
            <person name="Khorasani M."/>
            <person name="Zhou S."/>
            <person name="Khan Z."/>
            <person name="Redman R."/>
            <person name="Lindquist E."/>
            <person name="Schmutz J."/>
            <person name="Salamov A."/>
            <person name="Grigoriev I.V."/>
            <person name="Doty S.L."/>
            <person name="Nordberg H.P."/>
            <person name="Cantor M.N."/>
            <person name="Hua S.X."/>
        </authorList>
    </citation>
    <scope>NUCLEOTIDE SEQUENCE</scope>
    <source>
        <strain evidence="3">WP1</strain>
    </source>
</reference>
<feature type="signal peptide" evidence="1">
    <location>
        <begin position="1"/>
        <end position="20"/>
    </location>
</feature>
<evidence type="ECO:0000256" key="1">
    <source>
        <dbReference type="SAM" id="SignalP"/>
    </source>
</evidence>
<evidence type="ECO:0000313" key="3">
    <source>
        <dbReference type="EMBL" id="KPV77241.1"/>
    </source>
</evidence>
<reference evidence="3 4" key="2">
    <citation type="journal article" date="2015" name="Front. Microbiol.">
        <title>Genome sequence of the plant growth promoting endophytic yeast Rhodotorula graminis WP1.</title>
        <authorList>
            <person name="Firrincieli A."/>
            <person name="Otillar R."/>
            <person name="Salamov A."/>
            <person name="Schmutz J."/>
            <person name="Khan Z."/>
            <person name="Redman R.S."/>
            <person name="Fleck N.D."/>
            <person name="Lindquist E."/>
            <person name="Grigoriev I.V."/>
            <person name="Doty S.L."/>
        </authorList>
    </citation>
    <scope>NUCLEOTIDE SEQUENCE [LARGE SCALE GENOMIC DNA]</scope>
    <source>
        <strain evidence="3 4">WP1</strain>
    </source>
</reference>
<dbReference type="AlphaFoldDB" id="A0A194SCW8"/>
<dbReference type="RefSeq" id="XP_018273290.1">
    <property type="nucleotide sequence ID" value="XM_018416210.1"/>
</dbReference>
<feature type="chain" id="PRO_5008265614" evidence="1">
    <location>
        <begin position="21"/>
        <end position="237"/>
    </location>
</feature>
<sequence length="237" mass="23680">MLTKTLIALTIAGTALNVAALPSGGGKGGYGGGYDDYGLGDGIISASDYSQKNAEESLSYREICYRNLYADVEAFKLRTDKEVAIKDAGNADVFLFANFKKDYQDKEFYYEEFCYKQTHKKEHNSKVSADSVLVGLKEKRDGGIGNGLGGGLGLGGGIGLGGGLDGISGGGLNGIGGFDGAGSLDSASFLDGGFGDYDNGLGGGFGGSSSLGGGGFSGGFDGGIGGGIGGGVGGSFV</sequence>
<dbReference type="Proteomes" id="UP000053890">
    <property type="component" value="Unassembled WGS sequence"/>
</dbReference>
<dbReference type="EMBL" id="KQ474075">
    <property type="protein sequence ID" value="KPV77241.1"/>
    <property type="molecule type" value="Genomic_DNA"/>
</dbReference>
<protein>
    <submittedName>
        <fullName evidence="3">Uncharacterized protein</fullName>
    </submittedName>
</protein>
<evidence type="ECO:0000313" key="2">
    <source>
        <dbReference type="EMBL" id="KPV77239.1"/>
    </source>
</evidence>
<evidence type="ECO:0000313" key="4">
    <source>
        <dbReference type="Proteomes" id="UP000053890"/>
    </source>
</evidence>
<keyword evidence="4" id="KW-1185">Reference proteome</keyword>
<dbReference type="EMBL" id="KQ474075">
    <property type="protein sequence ID" value="KPV77239.1"/>
    <property type="molecule type" value="Genomic_DNA"/>
</dbReference>
<keyword evidence="1" id="KW-0732">Signal</keyword>
<name>A0A194SCW8_RHOGW</name>
<gene>
    <name evidence="2" type="ORF">RHOBADRAFT_52175</name>
    <name evidence="3" type="ORF">RHOBADRAFT_52176</name>
</gene>
<dbReference type="RefSeq" id="XP_018273288.1">
    <property type="nucleotide sequence ID" value="XM_018416209.1"/>
</dbReference>
<proteinExistence type="predicted"/>
<dbReference type="GeneID" id="28976658"/>
<dbReference type="GeneID" id="28976657"/>